<sequence>MRVLMFGWEFPPYNSGGLGPACQGLARALAAQNIELVFVLPKQLGDFREPFRFRFANVLNMKIAEINALLVPYITSQKYALLRSGMSVDGNYAPTLYEEVRRYAYLARAIAEQEEHDVIHAHDWLSFGAGMEAQDVSGKPFVAHIHATEVDRTAGHVNQYIYDREREGMYTANAVATVSDHTKHVVIDHYGIEERKIHVVHNGVLTDGLEYGRSTGPGFRQLKRMGYKVVLFLGRITIMKGPDYFIHAAKKVLEYDSKVIFVMTGSGDMEGEMMDLAASLGIADKVIFTGFLRGAERLQAYRDADLFVMPSVSEPFGLVPLESLLLDTPVLISKQSGVSEVLSHALKADFWDVDDIADKILSVVEHPSLKSELARNGKRQAQSCTWEKAANRCIQIYNCL</sequence>
<dbReference type="InterPro" id="IPR028098">
    <property type="entry name" value="Glyco_trans_4-like_N"/>
</dbReference>
<evidence type="ECO:0008006" key="5">
    <source>
        <dbReference type="Google" id="ProtNLM"/>
    </source>
</evidence>
<accession>A0A1F7YST0</accession>
<dbReference type="Proteomes" id="UP000177263">
    <property type="component" value="Unassembled WGS sequence"/>
</dbReference>
<protein>
    <recommendedName>
        <fullName evidence="5">4-alpha-glucanotransferase</fullName>
    </recommendedName>
</protein>
<dbReference type="InterPro" id="IPR001296">
    <property type="entry name" value="Glyco_trans_1"/>
</dbReference>
<name>A0A1F7YST0_9BACT</name>
<organism evidence="3 4">
    <name type="scientific">Candidatus Woesebacteria bacterium RIFCSPHIGHO2_01_FULL_41_10</name>
    <dbReference type="NCBI Taxonomy" id="1802500"/>
    <lineage>
        <taxon>Bacteria</taxon>
        <taxon>Candidatus Woeseibacteriota</taxon>
    </lineage>
</organism>
<dbReference type="Pfam" id="PF00534">
    <property type="entry name" value="Glycos_transf_1"/>
    <property type="match status" value="1"/>
</dbReference>
<evidence type="ECO:0000259" key="2">
    <source>
        <dbReference type="Pfam" id="PF13439"/>
    </source>
</evidence>
<reference evidence="3 4" key="1">
    <citation type="journal article" date="2016" name="Nat. Commun.">
        <title>Thousands of microbial genomes shed light on interconnected biogeochemical processes in an aquifer system.</title>
        <authorList>
            <person name="Anantharaman K."/>
            <person name="Brown C.T."/>
            <person name="Hug L.A."/>
            <person name="Sharon I."/>
            <person name="Castelle C.J."/>
            <person name="Probst A.J."/>
            <person name="Thomas B.C."/>
            <person name="Singh A."/>
            <person name="Wilkins M.J."/>
            <person name="Karaoz U."/>
            <person name="Brodie E.L."/>
            <person name="Williams K.H."/>
            <person name="Hubbard S.S."/>
            <person name="Banfield J.F."/>
        </authorList>
    </citation>
    <scope>NUCLEOTIDE SEQUENCE [LARGE SCALE GENOMIC DNA]</scope>
</reference>
<dbReference type="AlphaFoldDB" id="A0A1F7YST0"/>
<feature type="domain" description="Glycosyl transferase family 1" evidence="1">
    <location>
        <begin position="221"/>
        <end position="379"/>
    </location>
</feature>
<dbReference type="SUPFAM" id="SSF53756">
    <property type="entry name" value="UDP-Glycosyltransferase/glycogen phosphorylase"/>
    <property type="match status" value="1"/>
</dbReference>
<evidence type="ECO:0000259" key="1">
    <source>
        <dbReference type="Pfam" id="PF00534"/>
    </source>
</evidence>
<comment type="caution">
    <text evidence="3">The sequence shown here is derived from an EMBL/GenBank/DDBJ whole genome shotgun (WGS) entry which is preliminary data.</text>
</comment>
<gene>
    <name evidence="3" type="ORF">A2801_03255</name>
</gene>
<dbReference type="CDD" id="cd03801">
    <property type="entry name" value="GT4_PimA-like"/>
    <property type="match status" value="1"/>
</dbReference>
<dbReference type="Pfam" id="PF13439">
    <property type="entry name" value="Glyco_transf_4"/>
    <property type="match status" value="1"/>
</dbReference>
<feature type="domain" description="Glycosyltransferase subfamily 4-like N-terminal" evidence="2">
    <location>
        <begin position="16"/>
        <end position="205"/>
    </location>
</feature>
<dbReference type="InterPro" id="IPR050194">
    <property type="entry name" value="Glycosyltransferase_grp1"/>
</dbReference>
<dbReference type="PANTHER" id="PTHR45947">
    <property type="entry name" value="SULFOQUINOVOSYL TRANSFERASE SQD2"/>
    <property type="match status" value="1"/>
</dbReference>
<dbReference type="PANTHER" id="PTHR45947:SF3">
    <property type="entry name" value="SULFOQUINOVOSYL TRANSFERASE SQD2"/>
    <property type="match status" value="1"/>
</dbReference>
<dbReference type="STRING" id="1802500.A2801_03255"/>
<dbReference type="GO" id="GO:0016758">
    <property type="term" value="F:hexosyltransferase activity"/>
    <property type="evidence" value="ECO:0007669"/>
    <property type="project" value="TreeGrafter"/>
</dbReference>
<proteinExistence type="predicted"/>
<dbReference type="EMBL" id="MGGM01000001">
    <property type="protein sequence ID" value="OGM30382.1"/>
    <property type="molecule type" value="Genomic_DNA"/>
</dbReference>
<evidence type="ECO:0000313" key="4">
    <source>
        <dbReference type="Proteomes" id="UP000177263"/>
    </source>
</evidence>
<evidence type="ECO:0000313" key="3">
    <source>
        <dbReference type="EMBL" id="OGM30382.1"/>
    </source>
</evidence>
<dbReference type="Gene3D" id="3.40.50.2000">
    <property type="entry name" value="Glycogen Phosphorylase B"/>
    <property type="match status" value="2"/>
</dbReference>